<evidence type="ECO:0000313" key="1">
    <source>
        <dbReference type="EMBL" id="KAJ8677859.1"/>
    </source>
</evidence>
<protein>
    <submittedName>
        <fullName evidence="1">Uncharacterized protein</fullName>
    </submittedName>
</protein>
<evidence type="ECO:0000313" key="2">
    <source>
        <dbReference type="Proteomes" id="UP001239111"/>
    </source>
</evidence>
<accession>A0ACC2P2R6</accession>
<name>A0ACC2P2R6_9HYME</name>
<proteinExistence type="predicted"/>
<comment type="caution">
    <text evidence="1">The sequence shown here is derived from an EMBL/GenBank/DDBJ whole genome shotgun (WGS) entry which is preliminary data.</text>
</comment>
<gene>
    <name evidence="1" type="ORF">QAD02_013646</name>
</gene>
<dbReference type="EMBL" id="CM056742">
    <property type="protein sequence ID" value="KAJ8677859.1"/>
    <property type="molecule type" value="Genomic_DNA"/>
</dbReference>
<organism evidence="1 2">
    <name type="scientific">Eretmocerus hayati</name>
    <dbReference type="NCBI Taxonomy" id="131215"/>
    <lineage>
        <taxon>Eukaryota</taxon>
        <taxon>Metazoa</taxon>
        <taxon>Ecdysozoa</taxon>
        <taxon>Arthropoda</taxon>
        <taxon>Hexapoda</taxon>
        <taxon>Insecta</taxon>
        <taxon>Pterygota</taxon>
        <taxon>Neoptera</taxon>
        <taxon>Endopterygota</taxon>
        <taxon>Hymenoptera</taxon>
        <taxon>Apocrita</taxon>
        <taxon>Proctotrupomorpha</taxon>
        <taxon>Chalcidoidea</taxon>
        <taxon>Aphelinidae</taxon>
        <taxon>Aphelininae</taxon>
        <taxon>Eretmocerus</taxon>
    </lineage>
</organism>
<dbReference type="Proteomes" id="UP001239111">
    <property type="component" value="Chromosome 2"/>
</dbReference>
<keyword evidence="2" id="KW-1185">Reference proteome</keyword>
<reference evidence="1" key="1">
    <citation type="submission" date="2023-04" db="EMBL/GenBank/DDBJ databases">
        <title>A chromosome-level genome assembly of the parasitoid wasp Eretmocerus hayati.</title>
        <authorList>
            <person name="Zhong Y."/>
            <person name="Liu S."/>
            <person name="Liu Y."/>
        </authorList>
    </citation>
    <scope>NUCLEOTIDE SEQUENCE</scope>
    <source>
        <strain evidence="1">ZJU_SS_LIU_2023</strain>
    </source>
</reference>
<sequence length="388" mass="44292">MDSCPGSRNFFDLLENLYVYFIPTERHKLIVHKLTELKPIDVDRILLPKRVDTTRWSSRGKAVKSVHGGYEGYKAALSILSACNDEARGLLELLDKLETSVYLLLRNDILDRVDATSSMLQSYNAKLTTSITLLKSLSCFIESLRNKFEYYESQAKQLSGHTGYHFMEKRECKVNVRLGPLDQNQAPDACLTGSQKFRVGSYLPVIDQLVSSPNARVAAYEGAHSVFGFLRELNDFSPEEIRERAGRVVKIYEEDLEDNLANELIQFRSFTTDFMSDERDDGKKLCFGARALKMIIEKGLEGVFPNTSILLKTYLVLMTTNCTTERSFSKIIRTRDYTRTSMGQTRLSNLTRMSTESDLLRNLSFEDVIDIKVPPYIYMVLLLDIIVD</sequence>